<reference evidence="3" key="1">
    <citation type="submission" date="2017-04" db="EMBL/GenBank/DDBJ databases">
        <title>Genome evolution of the luminous symbionts of deep sea anglerfish.</title>
        <authorList>
            <person name="Hendry T.A."/>
        </authorList>
    </citation>
    <scope>NUCLEOTIDE SEQUENCE [LARGE SCALE GENOMIC DNA]</scope>
</reference>
<dbReference type="GO" id="GO:0003676">
    <property type="term" value="F:nucleic acid binding"/>
    <property type="evidence" value="ECO:0007669"/>
    <property type="project" value="InterPro"/>
</dbReference>
<accession>A0A291B8I2</accession>
<dbReference type="RefSeq" id="WP_235610987.1">
    <property type="nucleotide sequence ID" value="NZ_CP020660.1"/>
</dbReference>
<keyword evidence="3" id="KW-1185">Reference proteome</keyword>
<dbReference type="InterPro" id="IPR036397">
    <property type="entry name" value="RNaseH_sf"/>
</dbReference>
<dbReference type="KEGG" id="elux:BTN50_0776"/>
<feature type="domain" description="Tc1-like transposase DDE" evidence="1">
    <location>
        <begin position="42"/>
        <end position="169"/>
    </location>
</feature>
<proteinExistence type="predicted"/>
<dbReference type="Gene3D" id="3.30.420.10">
    <property type="entry name" value="Ribonuclease H-like superfamily/Ribonuclease H"/>
    <property type="match status" value="1"/>
</dbReference>
<dbReference type="AlphaFoldDB" id="A0A291B8I2"/>
<gene>
    <name evidence="2" type="ORF">BTN50_0776</name>
</gene>
<dbReference type="Proteomes" id="UP000218160">
    <property type="component" value="Chromosome 1"/>
</dbReference>
<dbReference type="InterPro" id="IPR038717">
    <property type="entry name" value="Tc1-like_DDE_dom"/>
</dbReference>
<evidence type="ECO:0000313" key="2">
    <source>
        <dbReference type="EMBL" id="ATF09287.1"/>
    </source>
</evidence>
<organism evidence="2 3">
    <name type="scientific">Candidatus Enterovibrio altilux</name>
    <dbReference type="NCBI Taxonomy" id="1927128"/>
    <lineage>
        <taxon>Bacteria</taxon>
        <taxon>Pseudomonadati</taxon>
        <taxon>Pseudomonadota</taxon>
        <taxon>Gammaproteobacteria</taxon>
        <taxon>Vibrionales</taxon>
        <taxon>Vibrionaceae</taxon>
        <taxon>Enterovibrio</taxon>
    </lineage>
</organism>
<dbReference type="Pfam" id="PF13358">
    <property type="entry name" value="DDE_3"/>
    <property type="match status" value="1"/>
</dbReference>
<dbReference type="EMBL" id="CP020660">
    <property type="protein sequence ID" value="ATF09287.1"/>
    <property type="molecule type" value="Genomic_DNA"/>
</dbReference>
<name>A0A291B8I2_9GAMM</name>
<evidence type="ECO:0000313" key="3">
    <source>
        <dbReference type="Proteomes" id="UP000218160"/>
    </source>
</evidence>
<protein>
    <submittedName>
        <fullName evidence="2">Mobile element protein</fullName>
    </submittedName>
</protein>
<sequence length="209" mass="24663">MSNWLSHNALNYKIPKGILVLRCIESRLYQRCIHDIHRCHSFNTDDKITQGLIHTGQNKVLDTTESRSHFNFIDALDLRDIVGIVINEYEIINSDLSFDALREYNPSAHPHHIILNGTGYHYNSIIQNAAFTRNIELHYFPPYNPKLNLIERLLRVMNKQSRNNIYSKSKYYFKKIIEQIFTKIFPEITGFLTPKIHDKYQVFKLVSLR</sequence>
<evidence type="ECO:0000259" key="1">
    <source>
        <dbReference type="Pfam" id="PF13358"/>
    </source>
</evidence>